<dbReference type="OrthoDB" id="2224466at2"/>
<dbReference type="AlphaFoldDB" id="A0A2N3LDE9"/>
<organism evidence="1 2">
    <name type="scientific">Heyndrickxia camelliae</name>
    <dbReference type="NCBI Taxonomy" id="1707093"/>
    <lineage>
        <taxon>Bacteria</taxon>
        <taxon>Bacillati</taxon>
        <taxon>Bacillota</taxon>
        <taxon>Bacilli</taxon>
        <taxon>Bacillales</taxon>
        <taxon>Bacillaceae</taxon>
        <taxon>Heyndrickxia</taxon>
    </lineage>
</organism>
<dbReference type="RefSeq" id="WP_101356642.1">
    <property type="nucleotide sequence ID" value="NZ_PIQO01000036.1"/>
</dbReference>
<protein>
    <submittedName>
        <fullName evidence="1">Phage head-tail adapter protein</fullName>
    </submittedName>
</protein>
<sequence length="123" mass="14164">MQPFSYKPPRVNTGELRTPVVFYQFSPNDGPEPGEAEKKVLYNAWAKVDSVWLKDLETAKSNGTLTDLTITIRDPQNDYFPTNKHYLSIDHPMYRDKRYNIKGVQPDLQNKDFITIVAGLSEQ</sequence>
<proteinExistence type="predicted"/>
<dbReference type="InterPro" id="IPR008767">
    <property type="entry name" value="Phage_SPP1_head-tail_adaptor"/>
</dbReference>
<comment type="caution">
    <text evidence="1">The sequence shown here is derived from an EMBL/GenBank/DDBJ whole genome shotgun (WGS) entry which is preliminary data.</text>
</comment>
<reference evidence="1 2" key="1">
    <citation type="submission" date="2017-11" db="EMBL/GenBank/DDBJ databases">
        <title>Bacillus camelliae sp. nov., isolated from pu'er tea.</title>
        <authorList>
            <person name="Niu L."/>
        </authorList>
    </citation>
    <scope>NUCLEOTIDE SEQUENCE [LARGE SCALE GENOMIC DNA]</scope>
    <source>
        <strain evidence="1 2">7578-1</strain>
    </source>
</reference>
<evidence type="ECO:0000313" key="1">
    <source>
        <dbReference type="EMBL" id="PKR82567.1"/>
    </source>
</evidence>
<keyword evidence="2" id="KW-1185">Reference proteome</keyword>
<dbReference type="Pfam" id="PF05521">
    <property type="entry name" value="Phage_HCP"/>
    <property type="match status" value="1"/>
</dbReference>
<name>A0A2N3LDE9_9BACI</name>
<gene>
    <name evidence="1" type="ORF">CWO92_23575</name>
</gene>
<dbReference type="EMBL" id="PIQO01000036">
    <property type="protein sequence ID" value="PKR82567.1"/>
    <property type="molecule type" value="Genomic_DNA"/>
</dbReference>
<evidence type="ECO:0000313" key="2">
    <source>
        <dbReference type="Proteomes" id="UP000233440"/>
    </source>
</evidence>
<accession>A0A2N3LDE9</accession>
<dbReference type="Proteomes" id="UP000233440">
    <property type="component" value="Unassembled WGS sequence"/>
</dbReference>